<dbReference type="InterPro" id="IPR017900">
    <property type="entry name" value="4Fe4S_Fe_S_CS"/>
</dbReference>
<dbReference type="PANTHER" id="PTHR43545">
    <property type="entry name" value="FORMATE DEHYDROGENASE, NITRATE-INDUCIBLE, IRON-SULFUR SUBUNIT"/>
    <property type="match status" value="1"/>
</dbReference>
<dbReference type="RefSeq" id="WP_123401465.1">
    <property type="nucleotide sequence ID" value="NZ_RJVI01000002.1"/>
</dbReference>
<dbReference type="AlphaFoldDB" id="A0A3N1Y174"/>
<dbReference type="Gene3D" id="3.30.70.20">
    <property type="match status" value="2"/>
</dbReference>
<gene>
    <name evidence="10" type="ORF">EDC57_1742</name>
</gene>
<keyword evidence="3" id="KW-0004">4Fe-4S</keyword>
<evidence type="ECO:0000259" key="9">
    <source>
        <dbReference type="PROSITE" id="PS51379"/>
    </source>
</evidence>
<dbReference type="Proteomes" id="UP000276634">
    <property type="component" value="Unassembled WGS sequence"/>
</dbReference>
<evidence type="ECO:0000256" key="8">
    <source>
        <dbReference type="SAM" id="SignalP"/>
    </source>
</evidence>
<dbReference type="OrthoDB" id="9779457at2"/>
<dbReference type="Pfam" id="PF13247">
    <property type="entry name" value="Fer4_11"/>
    <property type="match status" value="1"/>
</dbReference>
<dbReference type="PROSITE" id="PS51379">
    <property type="entry name" value="4FE4S_FER_2"/>
    <property type="match status" value="3"/>
</dbReference>
<comment type="cofactor">
    <cofactor evidence="1">
        <name>[4Fe-4S] cluster</name>
        <dbReference type="ChEBI" id="CHEBI:49883"/>
    </cofactor>
</comment>
<accession>A0A3N1Y174</accession>
<feature type="signal peptide" evidence="8">
    <location>
        <begin position="1"/>
        <end position="24"/>
    </location>
</feature>
<evidence type="ECO:0000256" key="1">
    <source>
        <dbReference type="ARBA" id="ARBA00001966"/>
    </source>
</evidence>
<dbReference type="InterPro" id="IPR051555">
    <property type="entry name" value="FDH_Electron_Transfer_Unit"/>
</dbReference>
<evidence type="ECO:0000256" key="3">
    <source>
        <dbReference type="ARBA" id="ARBA00022485"/>
    </source>
</evidence>
<evidence type="ECO:0000256" key="7">
    <source>
        <dbReference type="ARBA" id="ARBA00023014"/>
    </source>
</evidence>
<dbReference type="InterPro" id="IPR006311">
    <property type="entry name" value="TAT_signal"/>
</dbReference>
<reference evidence="10 11" key="1">
    <citation type="submission" date="2018-11" db="EMBL/GenBank/DDBJ databases">
        <title>Genomic Encyclopedia of Type Strains, Phase IV (KMG-IV): sequencing the most valuable type-strain genomes for metagenomic binning, comparative biology and taxonomic classification.</title>
        <authorList>
            <person name="Goeker M."/>
        </authorList>
    </citation>
    <scope>NUCLEOTIDE SEQUENCE [LARGE SCALE GENOMIC DNA]</scope>
    <source>
        <strain evidence="10 11">DSM 100275</strain>
    </source>
</reference>
<evidence type="ECO:0000256" key="2">
    <source>
        <dbReference type="ARBA" id="ARBA00004196"/>
    </source>
</evidence>
<dbReference type="GO" id="GO:0030313">
    <property type="term" value="C:cell envelope"/>
    <property type="evidence" value="ECO:0007669"/>
    <property type="project" value="UniProtKB-SubCell"/>
</dbReference>
<keyword evidence="5" id="KW-0677">Repeat</keyword>
<comment type="caution">
    <text evidence="10">The sequence shown here is derived from an EMBL/GenBank/DDBJ whole genome shotgun (WGS) entry which is preliminary data.</text>
</comment>
<keyword evidence="4" id="KW-0479">Metal-binding</keyword>
<dbReference type="InterPro" id="IPR017896">
    <property type="entry name" value="4Fe4S_Fe-S-bd"/>
</dbReference>
<evidence type="ECO:0000256" key="6">
    <source>
        <dbReference type="ARBA" id="ARBA00023004"/>
    </source>
</evidence>
<evidence type="ECO:0000256" key="5">
    <source>
        <dbReference type="ARBA" id="ARBA00022737"/>
    </source>
</evidence>
<keyword evidence="7" id="KW-0411">Iron-sulfur</keyword>
<feature type="domain" description="4Fe-4S ferredoxin-type" evidence="9">
    <location>
        <begin position="101"/>
        <end position="132"/>
    </location>
</feature>
<comment type="subcellular location">
    <subcellularLocation>
        <location evidence="2">Cell envelope</location>
    </subcellularLocation>
</comment>
<feature type="domain" description="4Fe-4S ferredoxin-type" evidence="9">
    <location>
        <begin position="35"/>
        <end position="65"/>
    </location>
</feature>
<keyword evidence="11" id="KW-1185">Reference proteome</keyword>
<feature type="domain" description="4Fe-4S ferredoxin-type" evidence="9">
    <location>
        <begin position="134"/>
        <end position="163"/>
    </location>
</feature>
<organism evidence="10 11">
    <name type="scientific">Inmirania thermothiophila</name>
    <dbReference type="NCBI Taxonomy" id="1750597"/>
    <lineage>
        <taxon>Bacteria</taxon>
        <taxon>Pseudomonadati</taxon>
        <taxon>Pseudomonadota</taxon>
        <taxon>Gammaproteobacteria</taxon>
        <taxon>Chromatiales</taxon>
        <taxon>Ectothiorhodospiraceae</taxon>
        <taxon>Inmirania</taxon>
    </lineage>
</organism>
<evidence type="ECO:0000256" key="4">
    <source>
        <dbReference type="ARBA" id="ARBA00022723"/>
    </source>
</evidence>
<feature type="chain" id="PRO_5018191521" evidence="8">
    <location>
        <begin position="25"/>
        <end position="329"/>
    </location>
</feature>
<dbReference type="CDD" id="cd10561">
    <property type="entry name" value="HybA_like"/>
    <property type="match status" value="1"/>
</dbReference>
<name>A0A3N1Y174_9GAMM</name>
<dbReference type="SUPFAM" id="SSF54862">
    <property type="entry name" value="4Fe-4S ferredoxins"/>
    <property type="match status" value="1"/>
</dbReference>
<sequence length="329" mass="36301">MKRRDFLKAAGGLGLAGAAAPAAARPNLEPIPDGYAMLYDSTLCVGCKACMAACKRINGMPPEPMGEETQWDAPRDLSGRTRNVIKVWKRGAARNKDDEEDGYAFVKRHCLHCVDPSCVSVCPVSAMRKDPKTGVVTNDPDACIGCRYCVYACPFDVPKYEFHEPYGRIQKCEFCNQPGVARLDQGLLPGCVEVCPTGASLFGTREELLAEARRRLALKPGEPYRYPRERVGAGVGHVRPAPRYVQHIYGEKELGGTQVLYLTGVPHEYLGLPRLPERSYASISETVQHTLYKGFAAPVAAFAGLAWIVRRNVERRGEVGRDDGREEER</sequence>
<proteinExistence type="predicted"/>
<dbReference type="PROSITE" id="PS00198">
    <property type="entry name" value="4FE4S_FER_1"/>
    <property type="match status" value="1"/>
</dbReference>
<dbReference type="EMBL" id="RJVI01000002">
    <property type="protein sequence ID" value="ROR32540.1"/>
    <property type="molecule type" value="Genomic_DNA"/>
</dbReference>
<dbReference type="NCBIfam" id="NF008134">
    <property type="entry name" value="PRK10882.1"/>
    <property type="match status" value="1"/>
</dbReference>
<dbReference type="PANTHER" id="PTHR43545:SF1">
    <property type="entry name" value="HYDROGENASE-2 OPERON PROTEIN HYBA"/>
    <property type="match status" value="1"/>
</dbReference>
<keyword evidence="8" id="KW-0732">Signal</keyword>
<keyword evidence="6" id="KW-0408">Iron</keyword>
<dbReference type="PROSITE" id="PS51318">
    <property type="entry name" value="TAT"/>
    <property type="match status" value="1"/>
</dbReference>
<dbReference type="GO" id="GO:0051539">
    <property type="term" value="F:4 iron, 4 sulfur cluster binding"/>
    <property type="evidence" value="ECO:0007669"/>
    <property type="project" value="UniProtKB-KW"/>
</dbReference>
<dbReference type="Pfam" id="PF12800">
    <property type="entry name" value="Fer4_4"/>
    <property type="match status" value="1"/>
</dbReference>
<evidence type="ECO:0000313" key="10">
    <source>
        <dbReference type="EMBL" id="ROR32540.1"/>
    </source>
</evidence>
<evidence type="ECO:0000313" key="11">
    <source>
        <dbReference type="Proteomes" id="UP000276634"/>
    </source>
</evidence>
<protein>
    <submittedName>
        <fullName evidence="10">[NiFe]-hydrogenase II apoprotein ferredoxin-type subunit</fullName>
    </submittedName>
</protein>
<dbReference type="GO" id="GO:0046872">
    <property type="term" value="F:metal ion binding"/>
    <property type="evidence" value="ECO:0007669"/>
    <property type="project" value="UniProtKB-KW"/>
</dbReference>